<organism evidence="2 3">
    <name type="scientific">Candidatus Erwinia dacicola</name>
    <dbReference type="NCBI Taxonomy" id="252393"/>
    <lineage>
        <taxon>Bacteria</taxon>
        <taxon>Pseudomonadati</taxon>
        <taxon>Pseudomonadota</taxon>
        <taxon>Gammaproteobacteria</taxon>
        <taxon>Enterobacterales</taxon>
        <taxon>Erwiniaceae</taxon>
        <taxon>Erwinia</taxon>
    </lineage>
</organism>
<dbReference type="InterPro" id="IPR010858">
    <property type="entry name" value="DUF1481"/>
</dbReference>
<gene>
    <name evidence="2" type="ORF">ACZ87_02300</name>
</gene>
<accession>A0A328TT02</accession>
<name>A0A328TT02_9GAMM</name>
<proteinExistence type="predicted"/>
<dbReference type="RefSeq" id="WP_162475461.1">
    <property type="nucleotide sequence ID" value="NZ_LJAM02000239.1"/>
</dbReference>
<feature type="region of interest" description="Disordered" evidence="1">
    <location>
        <begin position="1"/>
        <end position="22"/>
    </location>
</feature>
<dbReference type="AlphaFoldDB" id="A0A328TT02"/>
<dbReference type="EMBL" id="LJAM02000239">
    <property type="protein sequence ID" value="RAP70894.1"/>
    <property type="molecule type" value="Genomic_DNA"/>
</dbReference>
<sequence>GAHHPSKFTPRPKTLPSDGTVKTCHGAQVRPEFTRIELGYVACQQRDKRGPVSVAWLEAPCGTQMLQVASDDFCSSEPKDESF</sequence>
<evidence type="ECO:0000313" key="3">
    <source>
        <dbReference type="Proteomes" id="UP000244334"/>
    </source>
</evidence>
<feature type="non-terminal residue" evidence="2">
    <location>
        <position position="1"/>
    </location>
</feature>
<evidence type="ECO:0000256" key="1">
    <source>
        <dbReference type="SAM" id="MobiDB-lite"/>
    </source>
</evidence>
<comment type="caution">
    <text evidence="2">The sequence shown here is derived from an EMBL/GenBank/DDBJ whole genome shotgun (WGS) entry which is preliminary data.</text>
</comment>
<protein>
    <submittedName>
        <fullName evidence="2">Uncharacterized protein</fullName>
    </submittedName>
</protein>
<keyword evidence="3" id="KW-1185">Reference proteome</keyword>
<evidence type="ECO:0000313" key="2">
    <source>
        <dbReference type="EMBL" id="RAP70894.1"/>
    </source>
</evidence>
<dbReference type="Proteomes" id="UP000244334">
    <property type="component" value="Unassembled WGS sequence"/>
</dbReference>
<reference evidence="2" key="1">
    <citation type="submission" date="2018-04" db="EMBL/GenBank/DDBJ databases">
        <title>Genomes of the Obligate Erwinia dacicola and Facultative Enterobacter sp. OLF Endosymbionts of the Olive Fruit fly, Bactrocera oleae.</title>
        <authorList>
            <person name="Estes A.M."/>
            <person name="Hearn D.J."/>
            <person name="Agarwal S."/>
            <person name="Pierson E.A."/>
            <person name="Dunning-Hotopp J.C."/>
        </authorList>
    </citation>
    <scope>NUCLEOTIDE SEQUENCE [LARGE SCALE GENOMIC DNA]</scope>
    <source>
        <strain evidence="2">Oroville</strain>
    </source>
</reference>
<dbReference type="Pfam" id="PF07356">
    <property type="entry name" value="DUF1481"/>
    <property type="match status" value="1"/>
</dbReference>